<sequence>MKELTQTEVQTVSGAGTLASSLGSLGSMVGGAMKLIGMKNSVANAAAIGNNIGMIFESVYGAFSSTVKFFFDKK</sequence>
<organism evidence="1 2">
    <name type="scientific">Tatumella punctata</name>
    <dbReference type="NCBI Taxonomy" id="399969"/>
    <lineage>
        <taxon>Bacteria</taxon>
        <taxon>Pseudomonadati</taxon>
        <taxon>Pseudomonadota</taxon>
        <taxon>Gammaproteobacteria</taxon>
        <taxon>Enterobacterales</taxon>
        <taxon>Erwiniaceae</taxon>
        <taxon>Tatumella</taxon>
    </lineage>
</organism>
<protein>
    <recommendedName>
        <fullName evidence="3">Bacteriocin</fullName>
    </recommendedName>
</protein>
<accession>A0ABW1VN06</accession>
<evidence type="ECO:0000313" key="2">
    <source>
        <dbReference type="Proteomes" id="UP001596215"/>
    </source>
</evidence>
<evidence type="ECO:0000313" key="1">
    <source>
        <dbReference type="EMBL" id="MFC6361479.1"/>
    </source>
</evidence>
<dbReference type="Proteomes" id="UP001596215">
    <property type="component" value="Unassembled WGS sequence"/>
</dbReference>
<reference evidence="2" key="1">
    <citation type="journal article" date="2019" name="Int. J. Syst. Evol. Microbiol.">
        <title>The Global Catalogue of Microorganisms (GCM) 10K type strain sequencing project: providing services to taxonomists for standard genome sequencing and annotation.</title>
        <authorList>
            <consortium name="The Broad Institute Genomics Platform"/>
            <consortium name="The Broad Institute Genome Sequencing Center for Infectious Disease"/>
            <person name="Wu L."/>
            <person name="Ma J."/>
        </authorList>
    </citation>
    <scope>NUCLEOTIDE SEQUENCE [LARGE SCALE GENOMIC DNA]</scope>
    <source>
        <strain evidence="2">CGMCC 4.1530</strain>
    </source>
</reference>
<dbReference type="EMBL" id="JBHSUC010000004">
    <property type="protein sequence ID" value="MFC6361479.1"/>
    <property type="molecule type" value="Genomic_DNA"/>
</dbReference>
<comment type="caution">
    <text evidence="1">The sequence shown here is derived from an EMBL/GenBank/DDBJ whole genome shotgun (WGS) entry which is preliminary data.</text>
</comment>
<dbReference type="RefSeq" id="WP_212707310.1">
    <property type="nucleotide sequence ID" value="NZ_BAAAFW010000058.1"/>
</dbReference>
<name>A0ABW1VN06_9GAMM</name>
<evidence type="ECO:0008006" key="3">
    <source>
        <dbReference type="Google" id="ProtNLM"/>
    </source>
</evidence>
<gene>
    <name evidence="1" type="ORF">ACFP73_05105</name>
</gene>
<keyword evidence="2" id="KW-1185">Reference proteome</keyword>
<proteinExistence type="predicted"/>